<sequence>MHTNKAEIIGVSKCKEEILDQFTSPSSTHSVASNSNLVGTKEEGGLFLGDQNSPSALSNADSESSKTSSTSNTKNSYVRNIALCAICDGESSGIHFACESCSSCSAYFRRSIVLGKTYECKFDNKCKIQSKWKKCRACRLAKCFQKGMQKSGVQKKRDAIGKKNDGLISRPSGQQMHEKMEVETIEEPSTSVRNSSFSEKKTLHVGIIEEVILRYRALNKNRKLLYSNQNPADLMDDSIELEPVELQDLGECMFQLWRLEHRLCVEFVSSIKFFTSLNPQEKLKVLRNFVPHFQAIEEPYLTWRHGGLDKNWWMMSNKTYLVLDKADIYFSENSKIMKDLKLDKTTATDLFIPSFKRALERVGVKLATYEVTEYEMLFLVTMVLLDYPSIKSLEDSSIIMLKKLRNSALEEMIHYLGTVAKVEDPEVRLGTLLMILAGVKMHAQESTENMRIFHFFEILPKDRMFDSEIFFPRGS</sequence>
<protein>
    <submittedName>
        <fullName evidence="2">Nuclear receptor</fullName>
    </submittedName>
</protein>
<dbReference type="Proteomes" id="UP000095286">
    <property type="component" value="Unplaced"/>
</dbReference>
<reference evidence="2" key="1">
    <citation type="submission" date="2016-11" db="UniProtKB">
        <authorList>
            <consortium name="WormBaseParasite"/>
        </authorList>
    </citation>
    <scope>IDENTIFICATION</scope>
    <source>
        <strain evidence="2">KR3021</strain>
    </source>
</reference>
<evidence type="ECO:0000313" key="1">
    <source>
        <dbReference type="Proteomes" id="UP000095286"/>
    </source>
</evidence>
<evidence type="ECO:0000313" key="2">
    <source>
        <dbReference type="WBParaSite" id="RSKR_0000845000.1"/>
    </source>
</evidence>
<organism evidence="1 2">
    <name type="scientific">Rhabditophanes sp. KR3021</name>
    <dbReference type="NCBI Taxonomy" id="114890"/>
    <lineage>
        <taxon>Eukaryota</taxon>
        <taxon>Metazoa</taxon>
        <taxon>Ecdysozoa</taxon>
        <taxon>Nematoda</taxon>
        <taxon>Chromadorea</taxon>
        <taxon>Rhabditida</taxon>
        <taxon>Tylenchina</taxon>
        <taxon>Panagrolaimomorpha</taxon>
        <taxon>Strongyloidoidea</taxon>
        <taxon>Alloionematidae</taxon>
        <taxon>Rhabditophanes</taxon>
    </lineage>
</organism>
<name>A0AC35U8K5_9BILA</name>
<proteinExistence type="predicted"/>
<accession>A0AC35U8K5</accession>
<dbReference type="WBParaSite" id="RSKR_0000845000.1">
    <property type="protein sequence ID" value="RSKR_0000845000.1"/>
    <property type="gene ID" value="RSKR_0000845000"/>
</dbReference>